<gene>
    <name evidence="11" type="ORF">A7A78_13275</name>
</gene>
<comment type="subcellular location">
    <subcellularLocation>
        <location evidence="1">Cytoplasm</location>
    </subcellularLocation>
</comment>
<keyword evidence="9" id="KW-0732">Signal</keyword>
<dbReference type="EMBL" id="LXIE01000028">
    <property type="protein sequence ID" value="OAD90917.1"/>
    <property type="molecule type" value="Genomic_DNA"/>
</dbReference>
<dbReference type="Gene3D" id="1.25.40.10">
    <property type="entry name" value="Tetratricopeptide repeat domain"/>
    <property type="match status" value="2"/>
</dbReference>
<dbReference type="SUPFAM" id="SSF46894">
    <property type="entry name" value="C-terminal effector domain of the bipartite response regulators"/>
    <property type="match status" value="1"/>
</dbReference>
<comment type="similarity">
    <text evidence="5">Belongs to the Rap family.</text>
</comment>
<feature type="signal peptide" evidence="9">
    <location>
        <begin position="1"/>
        <end position="17"/>
    </location>
</feature>
<keyword evidence="4 6" id="KW-0802">TPR repeat</keyword>
<evidence type="ECO:0000256" key="6">
    <source>
        <dbReference type="PROSITE-ProRule" id="PRU00339"/>
    </source>
</evidence>
<name>A0A1A9LCX4_9FLAO</name>
<evidence type="ECO:0000256" key="7">
    <source>
        <dbReference type="SAM" id="Coils"/>
    </source>
</evidence>
<reference evidence="11 12" key="1">
    <citation type="submission" date="2016-05" db="EMBL/GenBank/DDBJ databases">
        <title>Genome sequencing of Vitellibacter soesokkakensis RSSK-12.</title>
        <authorList>
            <person name="Thevarajoo S."/>
            <person name="Selvaratnam C."/>
            <person name="Goh K.M."/>
            <person name="Chan K.-G."/>
            <person name="Chong C.S."/>
        </authorList>
    </citation>
    <scope>NUCLEOTIDE SEQUENCE [LARGE SCALE GENOMIC DNA]</scope>
    <source>
        <strain evidence="11 12">RSSK-12</strain>
    </source>
</reference>
<protein>
    <recommendedName>
        <fullName evidence="10">HTH luxR-type domain-containing protein</fullName>
    </recommendedName>
</protein>
<keyword evidence="8" id="KW-0812">Transmembrane</keyword>
<dbReference type="GO" id="GO:0006355">
    <property type="term" value="P:regulation of DNA-templated transcription"/>
    <property type="evidence" value="ECO:0007669"/>
    <property type="project" value="InterPro"/>
</dbReference>
<evidence type="ECO:0000259" key="10">
    <source>
        <dbReference type="SMART" id="SM00421"/>
    </source>
</evidence>
<sequence>MLFRFLLFLFLVHSAVAQEGVSVLMDSLAQTSSESEKARLSIKIASKLANDDWDRALSYMDIAKESALKSNSQKTVAHFYKALGDIYFDKDALDIALEHFLKAYSFYETQPASERFKLENGLAIIYARTDNEEKALQFFKKVYNYQKQKNDTINLARILNNMGSFYLEKNVDSSVAYFKESLHLSKNISDPNLKMFLHTNLARCYVIKDEPDLAKSYFNKALVDVEKGASSRNAAWFYNEFSEFYQNIDMPDSSVYFAQKAVKNLDSVAPFGFEQQRAIGLLYKGYIAKGEFENASNYFEKYSAIGDTLNLEDKRVNLEKLLIGEEYRNKEKIHALEESKRQSRNYIILLGLLAILLVLGMLLYRFRNKLKRAELEKQLATAKQKELNTNLELKNKELIGKAMIEMHRTEIIEDILNDLKEIKLKAAKKETQNAIDYIVKRLKRDTSSNVWEEFELRFEQVHESFYNNLTEKHPDLTSRDKRLCALLKLNLTSKEISQITGQSSKSVENARTRLRKKLDITNSNTDLSAYLSSFG</sequence>
<dbReference type="AlphaFoldDB" id="A0A1A9LCX4"/>
<comment type="caution">
    <text evidence="11">The sequence shown here is derived from an EMBL/GenBank/DDBJ whole genome shotgun (WGS) entry which is preliminary data.</text>
</comment>
<evidence type="ECO:0000256" key="1">
    <source>
        <dbReference type="ARBA" id="ARBA00004496"/>
    </source>
</evidence>
<dbReference type="STRING" id="1385699.A7A78_13275"/>
<dbReference type="SMART" id="SM00028">
    <property type="entry name" value="TPR"/>
    <property type="match status" value="4"/>
</dbReference>
<dbReference type="Proteomes" id="UP000077552">
    <property type="component" value="Unassembled WGS sequence"/>
</dbReference>
<feature type="domain" description="HTH luxR-type" evidence="10">
    <location>
        <begin position="473"/>
        <end position="531"/>
    </location>
</feature>
<dbReference type="SMART" id="SM00421">
    <property type="entry name" value="HTH_LUXR"/>
    <property type="match status" value="1"/>
</dbReference>
<keyword evidence="7" id="KW-0175">Coiled coil</keyword>
<dbReference type="InterPro" id="IPR011990">
    <property type="entry name" value="TPR-like_helical_dom_sf"/>
</dbReference>
<evidence type="ECO:0000256" key="3">
    <source>
        <dbReference type="ARBA" id="ARBA00022737"/>
    </source>
</evidence>
<evidence type="ECO:0000256" key="9">
    <source>
        <dbReference type="SAM" id="SignalP"/>
    </source>
</evidence>
<evidence type="ECO:0000256" key="4">
    <source>
        <dbReference type="ARBA" id="ARBA00022803"/>
    </source>
</evidence>
<dbReference type="GO" id="GO:0005737">
    <property type="term" value="C:cytoplasm"/>
    <property type="evidence" value="ECO:0007669"/>
    <property type="project" value="UniProtKB-SubCell"/>
</dbReference>
<dbReference type="SUPFAM" id="SSF48452">
    <property type="entry name" value="TPR-like"/>
    <property type="match status" value="1"/>
</dbReference>
<dbReference type="InterPro" id="IPR019734">
    <property type="entry name" value="TPR_rpt"/>
</dbReference>
<dbReference type="PANTHER" id="PTHR46630">
    <property type="entry name" value="TETRATRICOPEPTIDE REPEAT PROTEIN 29"/>
    <property type="match status" value="1"/>
</dbReference>
<dbReference type="RefSeq" id="WP_068762306.1">
    <property type="nucleotide sequence ID" value="NZ_LXIE01000028.1"/>
</dbReference>
<evidence type="ECO:0000313" key="11">
    <source>
        <dbReference type="EMBL" id="OAD90917.1"/>
    </source>
</evidence>
<dbReference type="GO" id="GO:0003677">
    <property type="term" value="F:DNA binding"/>
    <property type="evidence" value="ECO:0007669"/>
    <property type="project" value="InterPro"/>
</dbReference>
<evidence type="ECO:0000313" key="12">
    <source>
        <dbReference type="Proteomes" id="UP000077552"/>
    </source>
</evidence>
<dbReference type="PANTHER" id="PTHR46630:SF1">
    <property type="entry name" value="TETRATRICOPEPTIDE REPEAT PROTEIN 29"/>
    <property type="match status" value="1"/>
</dbReference>
<keyword evidence="8" id="KW-0472">Membrane</keyword>
<dbReference type="PROSITE" id="PS50005">
    <property type="entry name" value="TPR"/>
    <property type="match status" value="1"/>
</dbReference>
<evidence type="ECO:0000256" key="5">
    <source>
        <dbReference type="ARBA" id="ARBA00038253"/>
    </source>
</evidence>
<keyword evidence="8" id="KW-1133">Transmembrane helix</keyword>
<feature type="chain" id="PRO_5008392079" description="HTH luxR-type domain-containing protein" evidence="9">
    <location>
        <begin position="18"/>
        <end position="535"/>
    </location>
</feature>
<keyword evidence="2" id="KW-0963">Cytoplasm</keyword>
<evidence type="ECO:0000256" key="8">
    <source>
        <dbReference type="SAM" id="Phobius"/>
    </source>
</evidence>
<organism evidence="11 12">
    <name type="scientific">Aequorivita soesokkakensis</name>
    <dbReference type="NCBI Taxonomy" id="1385699"/>
    <lineage>
        <taxon>Bacteria</taxon>
        <taxon>Pseudomonadati</taxon>
        <taxon>Bacteroidota</taxon>
        <taxon>Flavobacteriia</taxon>
        <taxon>Flavobacteriales</taxon>
        <taxon>Flavobacteriaceae</taxon>
        <taxon>Aequorivita</taxon>
    </lineage>
</organism>
<feature type="transmembrane region" description="Helical" evidence="8">
    <location>
        <begin position="346"/>
        <end position="364"/>
    </location>
</feature>
<dbReference type="InterPro" id="IPR000792">
    <property type="entry name" value="Tscrpt_reg_LuxR_C"/>
</dbReference>
<keyword evidence="3" id="KW-0677">Repeat</keyword>
<dbReference type="InterPro" id="IPR051476">
    <property type="entry name" value="Bac_ResReg_Asp_Phosphatase"/>
</dbReference>
<accession>A0A1A9LCX4</accession>
<evidence type="ECO:0000256" key="2">
    <source>
        <dbReference type="ARBA" id="ARBA00022490"/>
    </source>
</evidence>
<dbReference type="InterPro" id="IPR016032">
    <property type="entry name" value="Sig_transdc_resp-reg_C-effctor"/>
</dbReference>
<feature type="coiled-coil region" evidence="7">
    <location>
        <begin position="370"/>
        <end position="432"/>
    </location>
</feature>
<proteinExistence type="inferred from homology"/>
<feature type="repeat" description="TPR" evidence="6">
    <location>
        <begin position="77"/>
        <end position="110"/>
    </location>
</feature>
<dbReference type="Gene3D" id="1.10.10.10">
    <property type="entry name" value="Winged helix-like DNA-binding domain superfamily/Winged helix DNA-binding domain"/>
    <property type="match status" value="1"/>
</dbReference>
<keyword evidence="12" id="KW-1185">Reference proteome</keyword>
<dbReference type="InterPro" id="IPR036388">
    <property type="entry name" value="WH-like_DNA-bd_sf"/>
</dbReference>
<dbReference type="OrthoDB" id="1523128at2"/>